<dbReference type="Gene3D" id="3.40.33.10">
    <property type="entry name" value="CAP"/>
    <property type="match status" value="2"/>
</dbReference>
<dbReference type="PROSITE" id="PS01010">
    <property type="entry name" value="CRISP_2"/>
    <property type="match status" value="1"/>
</dbReference>
<dbReference type="InterPro" id="IPR001283">
    <property type="entry name" value="CRISP-related"/>
</dbReference>
<dbReference type="SUPFAM" id="SSF55797">
    <property type="entry name" value="PR-1-like"/>
    <property type="match status" value="2"/>
</dbReference>
<protein>
    <submittedName>
        <fullName evidence="4">Uncharacterized protein LOC110990539</fullName>
    </submittedName>
</protein>
<feature type="domain" description="SCP" evidence="2">
    <location>
        <begin position="358"/>
        <end position="504"/>
    </location>
</feature>
<name>A0A8B8A1P4_ACAPL</name>
<dbReference type="Proteomes" id="UP000694845">
    <property type="component" value="Unplaced"/>
</dbReference>
<dbReference type="SMART" id="SM00198">
    <property type="entry name" value="SCP"/>
    <property type="match status" value="2"/>
</dbReference>
<sequence>MGCGSSNTSTGPVGELEKPPRPSAFQDVSGDDRQRENHGGKTSGDVEDGGTGRTDQSATRPAPLLQTGISLSENGKVGVSNPLESRTVGEREQKSGLGRHPAVGINTTDSASLKKRDAYTENTSHLLPTNRGKQGGSYPRLKPTEEKLGTGSDHSTPPESQECHGTDSPSMPPNEDQIPRPEAEETEGGGYINNFNEIIDEPLTGTGNESDPKQTESTSSKPAAVTVSENFTQVNLTSDEIDLPGPQDPWQQDNEVLLNDTAPVIEENAGNLNSLIATKLDVPRSEPRPREIAPSDVVTEYDSRDNNANLTSHNNSSNSKHTPSVDLKTITKETQGVIPEDGAEPPSLPPLQESILDRVRGEALETHNIYRARHGVPPLVLNDQINAYSQKWAEKMASTRKFEHSPSKSRSNYGENIYYSGSTHFSVHEVKGGTSITAFYNEIKDYDYKRPGERKRNGGQIGHFTQVIWKDSKELGVGMTTTKKGDMGYVYVCCNYGPPGNVIGRFEQNVPLPITDGPIAPKMTSRDGGENVAGQSSNRSADGAGAPPLPSGKETPLQRVRREMLWAHNVSRGKHDLAPLTLDAKLNKHAQQWATKMANTKKFELSPRGDRPGYGENIFMAGSYNFDISNVKGVEVAAFFCDETAKDGNMGRFTNRWNAISTCTTELAWKTSQQLGVGMATTKKGKMEYVYVCCSYS</sequence>
<dbReference type="PRINTS" id="PR00838">
    <property type="entry name" value="V5ALLERGEN"/>
</dbReference>
<dbReference type="KEGG" id="aplc:110990539"/>
<proteinExistence type="predicted"/>
<dbReference type="PANTHER" id="PTHR10334">
    <property type="entry name" value="CYSTEINE-RICH SECRETORY PROTEIN-RELATED"/>
    <property type="match status" value="1"/>
</dbReference>
<evidence type="ECO:0000313" key="3">
    <source>
        <dbReference type="Proteomes" id="UP000694845"/>
    </source>
</evidence>
<keyword evidence="3" id="KW-1185">Reference proteome</keyword>
<feature type="compositionally biased region" description="Polar residues" evidence="1">
    <location>
        <begin position="205"/>
        <end position="225"/>
    </location>
</feature>
<feature type="region of interest" description="Disordered" evidence="1">
    <location>
        <begin position="283"/>
        <end position="325"/>
    </location>
</feature>
<reference evidence="4" key="1">
    <citation type="submission" date="2025-08" db="UniProtKB">
        <authorList>
            <consortium name="RefSeq"/>
        </authorList>
    </citation>
    <scope>IDENTIFICATION</scope>
</reference>
<accession>A0A8B8A1P4</accession>
<feature type="compositionally biased region" description="Polar residues" evidence="1">
    <location>
        <begin position="1"/>
        <end position="11"/>
    </location>
</feature>
<dbReference type="FunFam" id="3.40.33.10:FF:000002">
    <property type="entry name" value="Golgi-associated plant pathogenesis-related protein 1"/>
    <property type="match status" value="1"/>
</dbReference>
<feature type="region of interest" description="Disordered" evidence="1">
    <location>
        <begin position="517"/>
        <end position="557"/>
    </location>
</feature>
<dbReference type="InterPro" id="IPR002413">
    <property type="entry name" value="V5_allergen-like"/>
</dbReference>
<dbReference type="RefSeq" id="XP_022111277.1">
    <property type="nucleotide sequence ID" value="XM_022255585.1"/>
</dbReference>
<dbReference type="InterPro" id="IPR014044">
    <property type="entry name" value="CAP_dom"/>
</dbReference>
<feature type="region of interest" description="Disordered" evidence="1">
    <location>
        <begin position="1"/>
        <end position="225"/>
    </location>
</feature>
<feature type="compositionally biased region" description="Basic and acidic residues" evidence="1">
    <location>
        <begin position="283"/>
        <end position="293"/>
    </location>
</feature>
<dbReference type="OrthoDB" id="737510at2759"/>
<evidence type="ECO:0000259" key="2">
    <source>
        <dbReference type="SMART" id="SM00198"/>
    </source>
</evidence>
<dbReference type="InterPro" id="IPR018244">
    <property type="entry name" value="Allrgn_V5/Tpx1_CS"/>
</dbReference>
<gene>
    <name evidence="4" type="primary">LOC110990539</name>
</gene>
<feature type="compositionally biased region" description="Basic and acidic residues" evidence="1">
    <location>
        <begin position="30"/>
        <end position="39"/>
    </location>
</feature>
<feature type="domain" description="SCP" evidence="2">
    <location>
        <begin position="559"/>
        <end position="697"/>
    </location>
</feature>
<organism evidence="3 4">
    <name type="scientific">Acanthaster planci</name>
    <name type="common">Crown-of-thorns starfish</name>
    <dbReference type="NCBI Taxonomy" id="133434"/>
    <lineage>
        <taxon>Eukaryota</taxon>
        <taxon>Metazoa</taxon>
        <taxon>Echinodermata</taxon>
        <taxon>Eleutherozoa</taxon>
        <taxon>Asterozoa</taxon>
        <taxon>Asteroidea</taxon>
        <taxon>Valvatacea</taxon>
        <taxon>Valvatida</taxon>
        <taxon>Acanthasteridae</taxon>
        <taxon>Acanthaster</taxon>
    </lineage>
</organism>
<dbReference type="InterPro" id="IPR034113">
    <property type="entry name" value="SCP_GAPR1-like"/>
</dbReference>
<dbReference type="InterPro" id="IPR035940">
    <property type="entry name" value="CAP_sf"/>
</dbReference>
<dbReference type="GeneID" id="110990539"/>
<dbReference type="CDD" id="cd05382">
    <property type="entry name" value="CAP_GAPR1-like"/>
    <property type="match status" value="1"/>
</dbReference>
<evidence type="ECO:0000256" key="1">
    <source>
        <dbReference type="SAM" id="MobiDB-lite"/>
    </source>
</evidence>
<evidence type="ECO:0000313" key="4">
    <source>
        <dbReference type="RefSeq" id="XP_022111277.1"/>
    </source>
</evidence>
<feature type="compositionally biased region" description="Low complexity" evidence="1">
    <location>
        <begin position="306"/>
        <end position="319"/>
    </location>
</feature>
<dbReference type="AlphaFoldDB" id="A0A8B8A1P4"/>
<dbReference type="GO" id="GO:0005576">
    <property type="term" value="C:extracellular region"/>
    <property type="evidence" value="ECO:0007669"/>
    <property type="project" value="InterPro"/>
</dbReference>
<dbReference type="Pfam" id="PF00188">
    <property type="entry name" value="CAP"/>
    <property type="match status" value="2"/>
</dbReference>
<dbReference type="PROSITE" id="PS01009">
    <property type="entry name" value="CRISP_1"/>
    <property type="match status" value="1"/>
</dbReference>
<dbReference type="PRINTS" id="PR00837">
    <property type="entry name" value="V5TPXLIKE"/>
</dbReference>